<comment type="function">
    <text evidence="1">Plays an important role in membrane trafficking through the secretory apparatus.</text>
</comment>
<feature type="compositionally biased region" description="Polar residues" evidence="2">
    <location>
        <begin position="222"/>
        <end position="240"/>
    </location>
</feature>
<evidence type="ECO:0000259" key="3">
    <source>
        <dbReference type="Pfam" id="PF19036"/>
    </source>
</evidence>
<dbReference type="PRINTS" id="PR01546">
    <property type="entry name" value="YEAST73DUF"/>
</dbReference>
<feature type="domain" description="FUZ/MON1/HPS1 second Longin" evidence="4">
    <location>
        <begin position="258"/>
        <end position="347"/>
    </location>
</feature>
<feature type="compositionally biased region" description="Basic and acidic residues" evidence="2">
    <location>
        <begin position="241"/>
        <end position="253"/>
    </location>
</feature>
<feature type="region of interest" description="Disordered" evidence="2">
    <location>
        <begin position="219"/>
        <end position="254"/>
    </location>
</feature>
<organism evidence="5">
    <name type="scientific">Aceria tosichella</name>
    <name type="common">wheat curl mite</name>
    <dbReference type="NCBI Taxonomy" id="561515"/>
    <lineage>
        <taxon>Eukaryota</taxon>
        <taxon>Metazoa</taxon>
        <taxon>Ecdysozoa</taxon>
        <taxon>Arthropoda</taxon>
        <taxon>Chelicerata</taxon>
        <taxon>Arachnida</taxon>
        <taxon>Acari</taxon>
        <taxon>Acariformes</taxon>
        <taxon>Trombidiformes</taxon>
        <taxon>Prostigmata</taxon>
        <taxon>Eupodina</taxon>
        <taxon>Eriophyoidea</taxon>
        <taxon>Eriophyidae</taxon>
        <taxon>Eriophyinae</taxon>
        <taxon>Aceriini</taxon>
        <taxon>Aceria</taxon>
    </lineage>
</organism>
<dbReference type="AlphaFoldDB" id="A0A6G1SB75"/>
<dbReference type="Pfam" id="PF19037">
    <property type="entry name" value="Fuz_longin_2"/>
    <property type="match status" value="1"/>
</dbReference>
<dbReference type="InterPro" id="IPR043971">
    <property type="entry name" value="FUZ/MON1/HPS1_longin_2"/>
</dbReference>
<dbReference type="Pfam" id="PF19036">
    <property type="entry name" value="Fuz_longin_1"/>
    <property type="match status" value="1"/>
</dbReference>
<comment type="similarity">
    <text evidence="1">Belongs to the MON1/SAND family.</text>
</comment>
<gene>
    <name evidence="5" type="primary">sand</name>
    <name evidence="5" type="ORF">g.4834</name>
</gene>
<feature type="domain" description="FUZ/MON1/HPS1 first Longin" evidence="3">
    <location>
        <begin position="23"/>
        <end position="141"/>
    </location>
</feature>
<name>A0A6G1SB75_9ACAR</name>
<evidence type="ECO:0000259" key="4">
    <source>
        <dbReference type="Pfam" id="PF19037"/>
    </source>
</evidence>
<dbReference type="GO" id="GO:0032510">
    <property type="term" value="P:endosome to lysosome transport via multivesicular body sorting pathway"/>
    <property type="evidence" value="ECO:0007669"/>
    <property type="project" value="TreeGrafter"/>
</dbReference>
<evidence type="ECO:0000313" key="5">
    <source>
        <dbReference type="EMBL" id="MDE47754.1"/>
    </source>
</evidence>
<evidence type="ECO:0000256" key="1">
    <source>
        <dbReference type="RuleBase" id="RU367048"/>
    </source>
</evidence>
<protein>
    <recommendedName>
        <fullName evidence="1">Vacuolar fusion protein MON1 homolog</fullName>
    </recommendedName>
</protein>
<dbReference type="EMBL" id="GGYP01002983">
    <property type="protein sequence ID" value="MDE47754.1"/>
    <property type="molecule type" value="Transcribed_RNA"/>
</dbReference>
<dbReference type="PANTHER" id="PTHR13027">
    <property type="entry name" value="SAND PROTEIN-RELATED"/>
    <property type="match status" value="1"/>
</dbReference>
<dbReference type="GO" id="GO:0035658">
    <property type="term" value="C:Mon1-Ccz1 complex"/>
    <property type="evidence" value="ECO:0007669"/>
    <property type="project" value="TreeGrafter"/>
</dbReference>
<dbReference type="InterPro" id="IPR004353">
    <property type="entry name" value="Mon1"/>
</dbReference>
<accession>A0A6G1SB75</accession>
<dbReference type="InterPro" id="IPR043972">
    <property type="entry name" value="FUZ/MON1/HPS1_longin_1"/>
</dbReference>
<dbReference type="PANTHER" id="PTHR13027:SF7">
    <property type="entry name" value="VACUOLAR FUSION PROTEIN MON1 HOMOLOG"/>
    <property type="match status" value="1"/>
</dbReference>
<evidence type="ECO:0000256" key="2">
    <source>
        <dbReference type="SAM" id="MobiDB-lite"/>
    </source>
</evidence>
<dbReference type="GO" id="GO:0006623">
    <property type="term" value="P:protein targeting to vacuole"/>
    <property type="evidence" value="ECO:0007669"/>
    <property type="project" value="UniProtKB-UniRule"/>
</dbReference>
<proteinExistence type="inferred from homology"/>
<sequence>MANTIDESAAGDRGVRDNDRFELLIFSEAGKPIYSYTKREDAVTLMPLCSALINYAKKAQKETLQSIRTSDNLIIHFTTRSPLIIIVIHEANSYVDHLVLVDQVEAQIISILTAKTLNSLFEDRPTFDLKRLLYGSEKLIDATTNLCAFPKEINSPWVETFLAVNQTGRPYRVLVPLAIIPSSTRDSIHNILQNVIANSSKNMVFSLLFRIEPHEGIKIDSDSTNGSESEDSSMATTTSDIRNDDEHDEKREPNGGAVDFKLITVCNHHERHKIKIPDIHIVLALLTGSRAQLDSVESLWMPICLPKFNKDAFVHSYIAYINDSKYCIVLMSIDRDEFANCQKAKNMIEERLDSLKSKLHYRPSPLINPTPVSLLDKHARQLQFLWYQTGKHVLWWQRSSKKSMNLVIYYVTKKMLQSSLKHLWLKLADNTIILGWHVPTYQLYAQFDCTISTDEATEVIQRITKWINKEEDNFIIKDYR</sequence>
<reference evidence="5" key="1">
    <citation type="submission" date="2018-10" db="EMBL/GenBank/DDBJ databases">
        <title>Transcriptome assembly of Aceria tosichella (Wheat curl mite) Type 2.</title>
        <authorList>
            <person name="Scully E.D."/>
            <person name="Geib S.M."/>
            <person name="Palmer N.A."/>
            <person name="Gupta A.K."/>
            <person name="Sarath G."/>
            <person name="Tatineni S."/>
        </authorList>
    </citation>
    <scope>NUCLEOTIDE SEQUENCE</scope>
    <source>
        <strain evidence="5">LincolnNE</strain>
    </source>
</reference>